<dbReference type="Proteomes" id="UP000832072">
    <property type="component" value="Segment"/>
</dbReference>
<protein>
    <recommendedName>
        <fullName evidence="2">Baseplate structural protein Gp9/Gp10 N-terminal domain-containing protein</fullName>
    </recommendedName>
</protein>
<sequence>MIQEPKTRIDTGETDKPDSGDTIHVGGNKINTNMDNLYNAFADYRMFVSPSGNLGVGEMIIHATGYYQKMTNQYYASNIIDIGSMHDIDTTSGPVRVRLPSTPSTRKRGECIRIVNSSGSVSFNNPIIIETTGADSIDEQSSLTITEPYTEITLWVANEGIATGRWMFRTAPMFGQDARPYMKTTTISGKDEVTIPLFDANSYDAAKLMFLAVDTTLNSKHREISETLLLVKDGDVFSTEYGRIKDEDFTVYAVRYAIIGGQVAMIVKGVDTTSAKITIKTVETMKEGV</sequence>
<dbReference type="InterPro" id="IPR027411">
    <property type="entry name" value="Gp9/Gp10_mid_dom_sf"/>
</dbReference>
<proteinExistence type="predicted"/>
<evidence type="ECO:0000259" key="2">
    <source>
        <dbReference type="Pfam" id="PF07880"/>
    </source>
</evidence>
<organism evidence="3 4">
    <name type="scientific">Cronobacter phage LPCS28</name>
    <dbReference type="NCBI Taxonomy" id="2924885"/>
    <lineage>
        <taxon>Viruses</taxon>
        <taxon>Duplodnaviria</taxon>
        <taxon>Heunggongvirae</taxon>
        <taxon>Uroviricota</taxon>
        <taxon>Caudoviricetes</taxon>
        <taxon>Pantevenvirales</taxon>
        <taxon>Straboviridae</taxon>
        <taxon>Nanhuvirus</taxon>
        <taxon>Nanhuvirus LPCS28</taxon>
    </lineage>
</organism>
<dbReference type="Gene3D" id="2.60.40.1680">
    <property type="entry name" value="4-oxalocrotonate tautomerase-like"/>
    <property type="match status" value="1"/>
</dbReference>
<dbReference type="Pfam" id="PF07880">
    <property type="entry name" value="T4_gp9_10_N"/>
    <property type="match status" value="1"/>
</dbReference>
<dbReference type="InterPro" id="IPR036240">
    <property type="entry name" value="Gp9-like_sf"/>
</dbReference>
<name>A0AAE9G9R0_9CAUD</name>
<keyword evidence="4" id="KW-1185">Reference proteome</keyword>
<dbReference type="Gene3D" id="2.60.120.640">
    <property type="entry name" value="gp9"/>
    <property type="match status" value="1"/>
</dbReference>
<dbReference type="Gene3D" id="1.20.5.960">
    <property type="entry name" value="Bacteriophage t4 gene product 9 (gp9)"/>
    <property type="match status" value="1"/>
</dbReference>
<evidence type="ECO:0000256" key="1">
    <source>
        <dbReference type="SAM" id="MobiDB-lite"/>
    </source>
</evidence>
<evidence type="ECO:0000313" key="3">
    <source>
        <dbReference type="EMBL" id="UNY47139.1"/>
    </source>
</evidence>
<feature type="compositionally biased region" description="Basic and acidic residues" evidence="1">
    <location>
        <begin position="1"/>
        <end position="21"/>
    </location>
</feature>
<dbReference type="EMBL" id="OM638103">
    <property type="protein sequence ID" value="UNY47139.1"/>
    <property type="molecule type" value="Genomic_DNA"/>
</dbReference>
<accession>A0AAE9G9R0</accession>
<feature type="region of interest" description="Disordered" evidence="1">
    <location>
        <begin position="1"/>
        <end position="27"/>
    </location>
</feature>
<dbReference type="InterPro" id="IPR008987">
    <property type="entry name" value="Baseplate_struct_prot_Gp9/10_N"/>
</dbReference>
<dbReference type="InterPro" id="IPR027412">
    <property type="entry name" value="Gp9_C_dom_sf"/>
</dbReference>
<gene>
    <name evidence="3" type="ORF">EHEKIMEA_00257</name>
</gene>
<dbReference type="SUPFAM" id="SSF50017">
    <property type="entry name" value="gp9"/>
    <property type="match status" value="1"/>
</dbReference>
<feature type="domain" description="Baseplate structural protein Gp9/Gp10 N-terminal" evidence="2">
    <location>
        <begin position="6"/>
        <end position="174"/>
    </location>
</feature>
<reference evidence="3 4" key="1">
    <citation type="submission" date="2022-02" db="EMBL/GenBank/DDBJ databases">
        <authorList>
            <person name="Tian F."/>
            <person name="Li J."/>
            <person name="Li F."/>
            <person name="Tong Y."/>
        </authorList>
    </citation>
    <scope>NUCLEOTIDE SEQUENCE [LARGE SCALE GENOMIC DNA]</scope>
</reference>
<dbReference type="GO" id="GO:0019076">
    <property type="term" value="P:viral release from host cell"/>
    <property type="evidence" value="ECO:0007669"/>
    <property type="project" value="InterPro"/>
</dbReference>
<evidence type="ECO:0000313" key="4">
    <source>
        <dbReference type="Proteomes" id="UP000832072"/>
    </source>
</evidence>